<dbReference type="Proteomes" id="UP001172728">
    <property type="component" value="Unassembled WGS sequence"/>
</dbReference>
<feature type="transmembrane region" description="Helical" evidence="1">
    <location>
        <begin position="162"/>
        <end position="181"/>
    </location>
</feature>
<sequence>MTAMGERNAGIDLVRVLGIMAIVAGHCIPLGSWTSALFIWHVPVFFFLTGYLWKPQRAIRDEAARRTRTLLKPYLFWFSATYALFLAGATLSGHSPDLLLAPVYGGYYAVRPFTTFWFVFALFGTALLWRVLELAPQWARGIFVVAALLVAPFVGAPLSQTPLALGTSLLAVVFVALGQVTRAYEPRIGSARAWLGAGMFVTGVALTMLDAV</sequence>
<keyword evidence="1" id="KW-0812">Transmembrane</keyword>
<evidence type="ECO:0000256" key="1">
    <source>
        <dbReference type="SAM" id="Phobius"/>
    </source>
</evidence>
<feature type="transmembrane region" description="Helical" evidence="1">
    <location>
        <begin position="37"/>
        <end position="53"/>
    </location>
</feature>
<feature type="transmembrane region" description="Helical" evidence="1">
    <location>
        <begin position="138"/>
        <end position="156"/>
    </location>
</feature>
<dbReference type="EMBL" id="JAUHPW010000004">
    <property type="protein sequence ID" value="MDN4475422.1"/>
    <property type="molecule type" value="Genomic_DNA"/>
</dbReference>
<gene>
    <name evidence="3" type="ORF">QQX09_06095</name>
</gene>
<dbReference type="RefSeq" id="WP_301132151.1">
    <property type="nucleotide sequence ID" value="NZ_JAUHPW010000004.1"/>
</dbReference>
<keyword evidence="3" id="KW-0012">Acyltransferase</keyword>
<reference evidence="3" key="1">
    <citation type="submission" date="2023-06" db="EMBL/GenBank/DDBJ databases">
        <title>Sysu t00192.</title>
        <authorList>
            <person name="Gao L."/>
            <person name="Fang B.-Z."/>
            <person name="Li W.-J."/>
        </authorList>
    </citation>
    <scope>NUCLEOTIDE SEQUENCE</scope>
    <source>
        <strain evidence="3">SYSU T00192</strain>
    </source>
</reference>
<name>A0ABT8G8M7_9MICO</name>
<evidence type="ECO:0000313" key="4">
    <source>
        <dbReference type="Proteomes" id="UP001172728"/>
    </source>
</evidence>
<keyword evidence="1" id="KW-1133">Transmembrane helix</keyword>
<dbReference type="PANTHER" id="PTHR37312">
    <property type="entry name" value="MEMBRANE-BOUND ACYLTRANSFERASE YKRP-RELATED"/>
    <property type="match status" value="1"/>
</dbReference>
<evidence type="ECO:0000313" key="3">
    <source>
        <dbReference type="EMBL" id="MDN4475422.1"/>
    </source>
</evidence>
<dbReference type="InterPro" id="IPR052734">
    <property type="entry name" value="Nod_factor_acetyltransferase"/>
</dbReference>
<feature type="transmembrane region" description="Helical" evidence="1">
    <location>
        <begin position="193"/>
        <end position="209"/>
    </location>
</feature>
<comment type="caution">
    <text evidence="3">The sequence shown here is derived from an EMBL/GenBank/DDBJ whole genome shotgun (WGS) entry which is preliminary data.</text>
</comment>
<protein>
    <submittedName>
        <fullName evidence="3">Acyltransferase family protein</fullName>
    </submittedName>
</protein>
<dbReference type="PANTHER" id="PTHR37312:SF1">
    <property type="entry name" value="MEMBRANE-BOUND ACYLTRANSFERASE YKRP-RELATED"/>
    <property type="match status" value="1"/>
</dbReference>
<dbReference type="GO" id="GO:0016746">
    <property type="term" value="F:acyltransferase activity"/>
    <property type="evidence" value="ECO:0007669"/>
    <property type="project" value="UniProtKB-KW"/>
</dbReference>
<dbReference type="Pfam" id="PF01757">
    <property type="entry name" value="Acyl_transf_3"/>
    <property type="match status" value="1"/>
</dbReference>
<keyword evidence="3" id="KW-0808">Transferase</keyword>
<keyword evidence="4" id="KW-1185">Reference proteome</keyword>
<dbReference type="InterPro" id="IPR002656">
    <property type="entry name" value="Acyl_transf_3_dom"/>
</dbReference>
<organism evidence="3 4">
    <name type="scientific">Demequina litoralis</name>
    <dbReference type="NCBI Taxonomy" id="3051660"/>
    <lineage>
        <taxon>Bacteria</taxon>
        <taxon>Bacillati</taxon>
        <taxon>Actinomycetota</taxon>
        <taxon>Actinomycetes</taxon>
        <taxon>Micrococcales</taxon>
        <taxon>Demequinaceae</taxon>
        <taxon>Demequina</taxon>
    </lineage>
</organism>
<accession>A0ABT8G8M7</accession>
<feature type="transmembrane region" description="Helical" evidence="1">
    <location>
        <begin position="12"/>
        <end position="31"/>
    </location>
</feature>
<feature type="domain" description="Acyltransferase 3" evidence="2">
    <location>
        <begin position="8"/>
        <end position="207"/>
    </location>
</feature>
<proteinExistence type="predicted"/>
<feature type="transmembrane region" description="Helical" evidence="1">
    <location>
        <begin position="113"/>
        <end position="131"/>
    </location>
</feature>
<feature type="transmembrane region" description="Helical" evidence="1">
    <location>
        <begin position="74"/>
        <end position="93"/>
    </location>
</feature>
<keyword evidence="1" id="KW-0472">Membrane</keyword>
<evidence type="ECO:0000259" key="2">
    <source>
        <dbReference type="Pfam" id="PF01757"/>
    </source>
</evidence>